<dbReference type="PANTHER" id="PTHR24061:SF0">
    <property type="entry name" value="C-FAMILY ODORANT RECEPTOR OLFCT1"/>
    <property type="match status" value="1"/>
</dbReference>
<name>A0AAV7KTS8_PLEWA</name>
<protein>
    <recommendedName>
        <fullName evidence="14">G-protein coupled receptors family 3 profile domain-containing protein</fullName>
    </recommendedName>
</protein>
<dbReference type="EMBL" id="JANPWB010000016">
    <property type="protein sequence ID" value="KAJ1080358.1"/>
    <property type="molecule type" value="Genomic_DNA"/>
</dbReference>
<keyword evidence="16" id="KW-1185">Reference proteome</keyword>
<feature type="signal peptide" evidence="13">
    <location>
        <begin position="1"/>
        <end position="18"/>
    </location>
</feature>
<dbReference type="PROSITE" id="PS50259">
    <property type="entry name" value="G_PROTEIN_RECEP_F3_4"/>
    <property type="match status" value="1"/>
</dbReference>
<keyword evidence="8 12" id="KW-0472">Membrane</keyword>
<dbReference type="GO" id="GO:0005886">
    <property type="term" value="C:plasma membrane"/>
    <property type="evidence" value="ECO:0007669"/>
    <property type="project" value="UniProtKB-SubCell"/>
</dbReference>
<evidence type="ECO:0000256" key="3">
    <source>
        <dbReference type="ARBA" id="ARBA00022475"/>
    </source>
</evidence>
<evidence type="ECO:0000256" key="1">
    <source>
        <dbReference type="ARBA" id="ARBA00004651"/>
    </source>
</evidence>
<evidence type="ECO:0000256" key="10">
    <source>
        <dbReference type="ARBA" id="ARBA00023180"/>
    </source>
</evidence>
<dbReference type="InterPro" id="IPR017978">
    <property type="entry name" value="GPCR_3_C"/>
</dbReference>
<evidence type="ECO:0000256" key="2">
    <source>
        <dbReference type="ARBA" id="ARBA00007242"/>
    </source>
</evidence>
<feature type="chain" id="PRO_5043518538" description="G-protein coupled receptors family 3 profile domain-containing protein" evidence="13">
    <location>
        <begin position="19"/>
        <end position="442"/>
    </location>
</feature>
<evidence type="ECO:0000256" key="8">
    <source>
        <dbReference type="ARBA" id="ARBA00023136"/>
    </source>
</evidence>
<feature type="domain" description="G-protein coupled receptors family 3 profile" evidence="14">
    <location>
        <begin position="163"/>
        <end position="419"/>
    </location>
</feature>
<organism evidence="15 16">
    <name type="scientific">Pleurodeles waltl</name>
    <name type="common">Iberian ribbed newt</name>
    <dbReference type="NCBI Taxonomy" id="8319"/>
    <lineage>
        <taxon>Eukaryota</taxon>
        <taxon>Metazoa</taxon>
        <taxon>Chordata</taxon>
        <taxon>Craniata</taxon>
        <taxon>Vertebrata</taxon>
        <taxon>Euteleostomi</taxon>
        <taxon>Amphibia</taxon>
        <taxon>Batrachia</taxon>
        <taxon>Caudata</taxon>
        <taxon>Salamandroidea</taxon>
        <taxon>Salamandridae</taxon>
        <taxon>Pleurodelinae</taxon>
        <taxon>Pleurodeles</taxon>
    </lineage>
</organism>
<dbReference type="CDD" id="cd15283">
    <property type="entry name" value="7tmC_V2R_pheromone"/>
    <property type="match status" value="1"/>
</dbReference>
<feature type="transmembrane region" description="Helical" evidence="12">
    <location>
        <begin position="327"/>
        <end position="345"/>
    </location>
</feature>
<dbReference type="Pfam" id="PF00003">
    <property type="entry name" value="7tm_3"/>
    <property type="match status" value="1"/>
</dbReference>
<keyword evidence="11" id="KW-0807">Transducer</keyword>
<evidence type="ECO:0000256" key="11">
    <source>
        <dbReference type="ARBA" id="ARBA00023224"/>
    </source>
</evidence>
<dbReference type="Gene3D" id="3.40.50.2300">
    <property type="match status" value="2"/>
</dbReference>
<accession>A0AAV7KTS8</accession>
<evidence type="ECO:0000313" key="15">
    <source>
        <dbReference type="EMBL" id="KAJ1080358.1"/>
    </source>
</evidence>
<dbReference type="Proteomes" id="UP001066276">
    <property type="component" value="Chromosome 12"/>
</dbReference>
<dbReference type="PRINTS" id="PR00248">
    <property type="entry name" value="GPCRMGR"/>
</dbReference>
<dbReference type="GO" id="GO:0004930">
    <property type="term" value="F:G protein-coupled receptor activity"/>
    <property type="evidence" value="ECO:0007669"/>
    <property type="project" value="UniProtKB-KW"/>
</dbReference>
<dbReference type="InterPro" id="IPR011500">
    <property type="entry name" value="GPCR_3_9-Cys_dom"/>
</dbReference>
<keyword evidence="10" id="KW-0325">Glycoprotein</keyword>
<feature type="transmembrane region" description="Helical" evidence="12">
    <location>
        <begin position="389"/>
        <end position="412"/>
    </location>
</feature>
<evidence type="ECO:0000256" key="9">
    <source>
        <dbReference type="ARBA" id="ARBA00023170"/>
    </source>
</evidence>
<evidence type="ECO:0000256" key="13">
    <source>
        <dbReference type="SAM" id="SignalP"/>
    </source>
</evidence>
<proteinExistence type="inferred from homology"/>
<dbReference type="InterPro" id="IPR004073">
    <property type="entry name" value="GPCR_3_vmron_rcpt_2"/>
</dbReference>
<keyword evidence="3" id="KW-1003">Cell membrane</keyword>
<dbReference type="PRINTS" id="PR01535">
    <property type="entry name" value="VOMERONASL2R"/>
</dbReference>
<dbReference type="SUPFAM" id="SSF53822">
    <property type="entry name" value="Periplasmic binding protein-like I"/>
    <property type="match status" value="1"/>
</dbReference>
<evidence type="ECO:0000256" key="5">
    <source>
        <dbReference type="ARBA" id="ARBA00022729"/>
    </source>
</evidence>
<dbReference type="InterPro" id="IPR000068">
    <property type="entry name" value="GPCR_3_Ca_sens_rcpt-rel"/>
</dbReference>
<keyword evidence="9" id="KW-0675">Receptor</keyword>
<dbReference type="FunFam" id="2.10.50.30:FF:000002">
    <property type="entry name" value="Vomeronasal 2 receptor, h1"/>
    <property type="match status" value="1"/>
</dbReference>
<dbReference type="PROSITE" id="PS00981">
    <property type="entry name" value="G_PROTEIN_RECEP_F3_3"/>
    <property type="match status" value="1"/>
</dbReference>
<evidence type="ECO:0000259" key="14">
    <source>
        <dbReference type="PROSITE" id="PS50259"/>
    </source>
</evidence>
<evidence type="ECO:0000256" key="7">
    <source>
        <dbReference type="ARBA" id="ARBA00023040"/>
    </source>
</evidence>
<evidence type="ECO:0000256" key="12">
    <source>
        <dbReference type="SAM" id="Phobius"/>
    </source>
</evidence>
<evidence type="ECO:0000256" key="4">
    <source>
        <dbReference type="ARBA" id="ARBA00022692"/>
    </source>
</evidence>
<feature type="transmembrane region" description="Helical" evidence="12">
    <location>
        <begin position="233"/>
        <end position="257"/>
    </location>
</feature>
<dbReference type="InterPro" id="IPR028082">
    <property type="entry name" value="Peripla_BP_I"/>
</dbReference>
<keyword evidence="6 12" id="KW-1133">Transmembrane helix</keyword>
<dbReference type="InterPro" id="IPR000337">
    <property type="entry name" value="GPCR_3"/>
</dbReference>
<feature type="transmembrane region" description="Helical" evidence="12">
    <location>
        <begin position="200"/>
        <end position="221"/>
    </location>
</feature>
<feature type="transmembrane region" description="Helical" evidence="12">
    <location>
        <begin position="357"/>
        <end position="377"/>
    </location>
</feature>
<sequence>MGKLVLLFLTQLLHYVKQVRFEANVQKEIYFDANGYTQPIYDVINWQVTPKGSVNFIKVGTFDTAAPRGNDLVINVSAILWKDISQKPSRSVCSESCLPGYRKVGRRGEPDCCFDCLPCSAGEIANQSDSTECVKCPDDQWPNHRRDKCVPKEVEFLTFSEPMGALLASVAVTGSLLPFTILLIFIKHKDTPIVKANHRALSYVLLLALAFCYLCPLMFMGPPRIWTCMLRQAAFGIMFTFSLSCILAKTTVVVFAFKATKPNSQLKRCVGHKLPNVVVFLCTLLQVMLCTSWLTNWPPFPEKIMTSQLGKIIIECNEGSTKAFWCMLGYMCLLVGISFVIAFLARKLPDSFNEAKHITFSMLVCGSVWISFIPAYLSTRGKHMVAVEIFAILASSTGLVVCMFAPKCYIILLRPNMNTKLYLLGSGTTKTRLNKTIVAHRF</sequence>
<evidence type="ECO:0000313" key="16">
    <source>
        <dbReference type="Proteomes" id="UP001066276"/>
    </source>
</evidence>
<dbReference type="AlphaFoldDB" id="A0AAV7KTS8"/>
<feature type="transmembrane region" description="Helical" evidence="12">
    <location>
        <begin position="277"/>
        <end position="295"/>
    </location>
</feature>
<dbReference type="Pfam" id="PF07562">
    <property type="entry name" value="NCD3G"/>
    <property type="match status" value="1"/>
</dbReference>
<comment type="caution">
    <text evidence="15">The sequence shown here is derived from an EMBL/GenBank/DDBJ whole genome shotgun (WGS) entry which is preliminary data.</text>
</comment>
<comment type="similarity">
    <text evidence="2">Belongs to the G-protein coupled receptor 3 family.</text>
</comment>
<dbReference type="InterPro" id="IPR038550">
    <property type="entry name" value="GPCR_3_9-Cys_sf"/>
</dbReference>
<keyword evidence="4 12" id="KW-0812">Transmembrane</keyword>
<dbReference type="Gene3D" id="2.10.50.30">
    <property type="entry name" value="GPCR, family 3, nine cysteines domain"/>
    <property type="match status" value="1"/>
</dbReference>
<keyword evidence="7" id="KW-0297">G-protein coupled receptor</keyword>
<feature type="transmembrane region" description="Helical" evidence="12">
    <location>
        <begin position="165"/>
        <end position="188"/>
    </location>
</feature>
<comment type="subcellular location">
    <subcellularLocation>
        <location evidence="1">Cell membrane</location>
        <topology evidence="1">Multi-pass membrane protein</topology>
    </subcellularLocation>
</comment>
<reference evidence="15" key="1">
    <citation type="journal article" date="2022" name="bioRxiv">
        <title>Sequencing and chromosome-scale assembly of the giantPleurodeles waltlgenome.</title>
        <authorList>
            <person name="Brown T."/>
            <person name="Elewa A."/>
            <person name="Iarovenko S."/>
            <person name="Subramanian E."/>
            <person name="Araus A.J."/>
            <person name="Petzold A."/>
            <person name="Susuki M."/>
            <person name="Suzuki K.-i.T."/>
            <person name="Hayashi T."/>
            <person name="Toyoda A."/>
            <person name="Oliveira C."/>
            <person name="Osipova E."/>
            <person name="Leigh N.D."/>
            <person name="Simon A."/>
            <person name="Yun M.H."/>
        </authorList>
    </citation>
    <scope>NUCLEOTIDE SEQUENCE</scope>
    <source>
        <strain evidence="15">20211129_DDA</strain>
        <tissue evidence="15">Liver</tissue>
    </source>
</reference>
<keyword evidence="5 13" id="KW-0732">Signal</keyword>
<dbReference type="PANTHER" id="PTHR24061">
    <property type="entry name" value="CALCIUM-SENSING RECEPTOR-RELATED"/>
    <property type="match status" value="1"/>
</dbReference>
<dbReference type="InterPro" id="IPR017979">
    <property type="entry name" value="GPCR_3_CS"/>
</dbReference>
<gene>
    <name evidence="15" type="ORF">NDU88_000577</name>
</gene>
<evidence type="ECO:0000256" key="6">
    <source>
        <dbReference type="ARBA" id="ARBA00022989"/>
    </source>
</evidence>